<dbReference type="GO" id="GO:0005576">
    <property type="term" value="C:extracellular region"/>
    <property type="evidence" value="ECO:0007669"/>
    <property type="project" value="UniProtKB-ARBA"/>
</dbReference>
<dbReference type="PANTHER" id="PTHR23267">
    <property type="entry name" value="IMMUNOGLOBULIN LIGHT CHAIN"/>
    <property type="match status" value="1"/>
</dbReference>
<dbReference type="InterPro" id="IPR050150">
    <property type="entry name" value="IgV_Light_Chain"/>
</dbReference>
<dbReference type="Ensembl" id="ENSCCNT00000028313.1">
    <property type="protein sequence ID" value="ENSCCNP00000022067.1"/>
    <property type="gene ID" value="ENSCCNG00000021752.1"/>
</dbReference>
<feature type="signal peptide" evidence="4">
    <location>
        <begin position="1"/>
        <end position="22"/>
    </location>
</feature>
<evidence type="ECO:0000256" key="2">
    <source>
        <dbReference type="ARBA" id="ARBA00023130"/>
    </source>
</evidence>
<evidence type="ECO:0000256" key="1">
    <source>
        <dbReference type="ARBA" id="ARBA00022859"/>
    </source>
</evidence>
<dbReference type="Pfam" id="PF07686">
    <property type="entry name" value="V-set"/>
    <property type="match status" value="1"/>
</dbReference>
<name>A0A8C0X4W7_CASCN</name>
<dbReference type="GO" id="GO:0019814">
    <property type="term" value="C:immunoglobulin complex"/>
    <property type="evidence" value="ECO:0007669"/>
    <property type="project" value="UniProtKB-KW"/>
</dbReference>
<evidence type="ECO:0000313" key="6">
    <source>
        <dbReference type="Ensembl" id="ENSCCNP00000022067.1"/>
    </source>
</evidence>
<reference evidence="6" key="1">
    <citation type="submission" date="2023-09" db="UniProtKB">
        <authorList>
            <consortium name="Ensembl"/>
        </authorList>
    </citation>
    <scope>IDENTIFICATION</scope>
</reference>
<proteinExistence type="predicted"/>
<dbReference type="AlphaFoldDB" id="A0A8C0X4W7"/>
<dbReference type="FunFam" id="2.60.40.10:FF:000212">
    <property type="entry name" value="Immunoglobulin kappa chain variable 12-38"/>
    <property type="match status" value="1"/>
</dbReference>
<dbReference type="GO" id="GO:0002250">
    <property type="term" value="P:adaptive immune response"/>
    <property type="evidence" value="ECO:0007669"/>
    <property type="project" value="UniProtKB-KW"/>
</dbReference>
<sequence>MDMRAPIQLLGLLLLWIPGEEGECDILTTQSPFSLYASPGDRVKITCRASQDISNSLHWYQQKPWKAPKPLIYYASSLHSGVPLRFSGSGSGTDSTLIINSLEPEDSYMSTVIQLIT</sequence>
<evidence type="ECO:0000256" key="3">
    <source>
        <dbReference type="ARBA" id="ARBA00043265"/>
    </source>
</evidence>
<evidence type="ECO:0000259" key="5">
    <source>
        <dbReference type="SMART" id="SM00406"/>
    </source>
</evidence>
<dbReference type="SMART" id="SM00406">
    <property type="entry name" value="IGv"/>
    <property type="match status" value="1"/>
</dbReference>
<dbReference type="InterPro" id="IPR013783">
    <property type="entry name" value="Ig-like_fold"/>
</dbReference>
<keyword evidence="4" id="KW-0732">Signal</keyword>
<dbReference type="Gene3D" id="2.60.40.10">
    <property type="entry name" value="Immunoglobulins"/>
    <property type="match status" value="1"/>
</dbReference>
<dbReference type="GO" id="GO:0005886">
    <property type="term" value="C:plasma membrane"/>
    <property type="evidence" value="ECO:0007669"/>
    <property type="project" value="UniProtKB-ARBA"/>
</dbReference>
<dbReference type="InterPro" id="IPR013106">
    <property type="entry name" value="Ig_V-set"/>
</dbReference>
<keyword evidence="3" id="KW-1280">Immunoglobulin</keyword>
<accession>A0A8C0X4W7</accession>
<feature type="domain" description="Immunoglobulin V-set" evidence="5">
    <location>
        <begin position="42"/>
        <end position="112"/>
    </location>
</feature>
<dbReference type="InterPro" id="IPR036179">
    <property type="entry name" value="Ig-like_dom_sf"/>
</dbReference>
<feature type="chain" id="PRO_5034196293" description="Immunoglobulin V-set domain-containing protein" evidence="4">
    <location>
        <begin position="23"/>
        <end position="117"/>
    </location>
</feature>
<keyword evidence="2" id="KW-1064">Adaptive immunity</keyword>
<dbReference type="SUPFAM" id="SSF48726">
    <property type="entry name" value="Immunoglobulin"/>
    <property type="match status" value="1"/>
</dbReference>
<evidence type="ECO:0000256" key="4">
    <source>
        <dbReference type="SAM" id="SignalP"/>
    </source>
</evidence>
<organism evidence="6">
    <name type="scientific">Castor canadensis</name>
    <name type="common">American beaver</name>
    <dbReference type="NCBI Taxonomy" id="51338"/>
    <lineage>
        <taxon>Eukaryota</taxon>
        <taxon>Metazoa</taxon>
        <taxon>Chordata</taxon>
        <taxon>Craniata</taxon>
        <taxon>Vertebrata</taxon>
        <taxon>Euteleostomi</taxon>
        <taxon>Mammalia</taxon>
        <taxon>Eutheria</taxon>
        <taxon>Euarchontoglires</taxon>
        <taxon>Glires</taxon>
        <taxon>Rodentia</taxon>
        <taxon>Castorimorpha</taxon>
        <taxon>Castoridae</taxon>
        <taxon>Castor</taxon>
    </lineage>
</organism>
<keyword evidence="1" id="KW-0391">Immunity</keyword>
<protein>
    <recommendedName>
        <fullName evidence="5">Immunoglobulin V-set domain-containing protein</fullName>
    </recommendedName>
</protein>